<name>A0AAE9XQV8_9PROT</name>
<keyword evidence="1" id="KW-1133">Transmembrane helix</keyword>
<dbReference type="EMBL" id="CP116805">
    <property type="protein sequence ID" value="WCL55527.1"/>
    <property type="molecule type" value="Genomic_DNA"/>
</dbReference>
<dbReference type="AlphaFoldDB" id="A0AAE9XQV8"/>
<dbReference type="Proteomes" id="UP001217500">
    <property type="component" value="Chromosome"/>
</dbReference>
<keyword evidence="3" id="KW-1185">Reference proteome</keyword>
<protein>
    <recommendedName>
        <fullName evidence="4">PH domain-containing protein</fullName>
    </recommendedName>
</protein>
<evidence type="ECO:0008006" key="4">
    <source>
        <dbReference type="Google" id="ProtNLM"/>
    </source>
</evidence>
<keyword evidence="1" id="KW-0472">Membrane</keyword>
<evidence type="ECO:0000313" key="2">
    <source>
        <dbReference type="EMBL" id="WCL55527.1"/>
    </source>
</evidence>
<feature type="transmembrane region" description="Helical" evidence="1">
    <location>
        <begin position="55"/>
        <end position="74"/>
    </location>
</feature>
<organism evidence="2 3">
    <name type="scientific">Gimibacter soli</name>
    <dbReference type="NCBI Taxonomy" id="3024400"/>
    <lineage>
        <taxon>Bacteria</taxon>
        <taxon>Pseudomonadati</taxon>
        <taxon>Pseudomonadota</taxon>
        <taxon>Alphaproteobacteria</taxon>
        <taxon>Kordiimonadales</taxon>
        <taxon>Temperatibacteraceae</taxon>
        <taxon>Gimibacter</taxon>
    </lineage>
</organism>
<dbReference type="KEGG" id="gso:PH603_07105"/>
<proteinExistence type="predicted"/>
<sequence length="163" mass="18808">MNKMTQEMLTYRNWRLLVTLLFCTAMLGLSFYYIYKGFFAGLPLDDPAVKHRVRALFLLPLVLFGLVPALIRWCRPGPAFLLDEEGIIGLSLSRNHKTLWESVCSITVVDTGWSARRLHFGLKDGSEARIQSAYFTPRQFQCFLAVIEDKAMHRNIPVMHDER</sequence>
<keyword evidence="1" id="KW-0812">Transmembrane</keyword>
<dbReference type="RefSeq" id="WP_289505350.1">
    <property type="nucleotide sequence ID" value="NZ_CP116805.1"/>
</dbReference>
<evidence type="ECO:0000256" key="1">
    <source>
        <dbReference type="SAM" id="Phobius"/>
    </source>
</evidence>
<accession>A0AAE9XQV8</accession>
<evidence type="ECO:0000313" key="3">
    <source>
        <dbReference type="Proteomes" id="UP001217500"/>
    </source>
</evidence>
<gene>
    <name evidence="2" type="ORF">PH603_07105</name>
</gene>
<reference evidence="2" key="1">
    <citation type="submission" date="2023-01" db="EMBL/GenBank/DDBJ databases">
        <title>The genome sequence of Kordiimonadaceae bacterium 6D33.</title>
        <authorList>
            <person name="Liu Y."/>
        </authorList>
    </citation>
    <scope>NUCLEOTIDE SEQUENCE</scope>
    <source>
        <strain evidence="2">6D33</strain>
    </source>
</reference>
<feature type="transmembrane region" description="Helical" evidence="1">
    <location>
        <begin position="16"/>
        <end position="35"/>
    </location>
</feature>